<dbReference type="InterPro" id="IPR003587">
    <property type="entry name" value="Hint_dom_N"/>
</dbReference>
<dbReference type="RefSeq" id="WP_229845244.1">
    <property type="nucleotide sequence ID" value="NZ_BMVB01000039.1"/>
</dbReference>
<organism evidence="3 4">
    <name type="scientific">Streptomyces cinnamoneus</name>
    <name type="common">Streptoverticillium cinnamoneum</name>
    <dbReference type="NCBI Taxonomy" id="53446"/>
    <lineage>
        <taxon>Bacteria</taxon>
        <taxon>Bacillati</taxon>
        <taxon>Actinomycetota</taxon>
        <taxon>Actinomycetes</taxon>
        <taxon>Kitasatosporales</taxon>
        <taxon>Streptomycetaceae</taxon>
        <taxon>Streptomyces</taxon>
        <taxon>Streptomyces cinnamoneus group</taxon>
    </lineage>
</organism>
<dbReference type="SMART" id="SM00306">
    <property type="entry name" value="HintN"/>
    <property type="match status" value="1"/>
</dbReference>
<gene>
    <name evidence="3" type="ORF">GCM10010507_60590</name>
</gene>
<feature type="compositionally biased region" description="Polar residues" evidence="1">
    <location>
        <begin position="399"/>
        <end position="412"/>
    </location>
</feature>
<dbReference type="Gene3D" id="2.170.16.10">
    <property type="entry name" value="Hedgehog/Intein (Hint) domain"/>
    <property type="match status" value="1"/>
</dbReference>
<reference evidence="3" key="1">
    <citation type="journal article" date="2014" name="Int. J. Syst. Evol. Microbiol.">
        <title>Complete genome sequence of Corynebacterium casei LMG S-19264T (=DSM 44701T), isolated from a smear-ripened cheese.</title>
        <authorList>
            <consortium name="US DOE Joint Genome Institute (JGI-PGF)"/>
            <person name="Walter F."/>
            <person name="Albersmeier A."/>
            <person name="Kalinowski J."/>
            <person name="Ruckert C."/>
        </authorList>
    </citation>
    <scope>NUCLEOTIDE SEQUENCE</scope>
    <source>
        <strain evidence="3">JCM 4633</strain>
    </source>
</reference>
<dbReference type="AlphaFoldDB" id="A0A918U126"/>
<dbReference type="Pfam" id="PF07591">
    <property type="entry name" value="PT-HINT"/>
    <property type="match status" value="1"/>
</dbReference>
<evidence type="ECO:0000313" key="4">
    <source>
        <dbReference type="Proteomes" id="UP000646244"/>
    </source>
</evidence>
<feature type="region of interest" description="Disordered" evidence="1">
    <location>
        <begin position="395"/>
        <end position="431"/>
    </location>
</feature>
<evidence type="ECO:0000313" key="3">
    <source>
        <dbReference type="EMBL" id="GHC73273.1"/>
    </source>
</evidence>
<dbReference type="EMBL" id="BMVB01000039">
    <property type="protein sequence ID" value="GHC73273.1"/>
    <property type="molecule type" value="Genomic_DNA"/>
</dbReference>
<evidence type="ECO:0000256" key="1">
    <source>
        <dbReference type="SAM" id="MobiDB-lite"/>
    </source>
</evidence>
<accession>A0A918U126</accession>
<feature type="domain" description="Hint" evidence="2">
    <location>
        <begin position="307"/>
        <end position="408"/>
    </location>
</feature>
<reference evidence="3" key="2">
    <citation type="submission" date="2020-09" db="EMBL/GenBank/DDBJ databases">
        <authorList>
            <person name="Sun Q."/>
            <person name="Ohkuma M."/>
        </authorList>
    </citation>
    <scope>NUCLEOTIDE SEQUENCE</scope>
    <source>
        <strain evidence="3">JCM 4633</strain>
    </source>
</reference>
<proteinExistence type="predicted"/>
<dbReference type="CDD" id="cd00081">
    <property type="entry name" value="Hint"/>
    <property type="match status" value="1"/>
</dbReference>
<comment type="caution">
    <text evidence="3">The sequence shown here is derived from an EMBL/GenBank/DDBJ whole genome shotgun (WGS) entry which is preliminary data.</text>
</comment>
<dbReference type="SUPFAM" id="SSF51294">
    <property type="entry name" value="Hedgehog/intein (Hint) domain"/>
    <property type="match status" value="1"/>
</dbReference>
<name>A0A918U126_STRCJ</name>
<sequence>MDGGGPETKAAAKVALESPPHLLHAFIETGQDATARLDQLTATHIAGVKQLIAQAGIAAATAQENAANAAAVAATANDAAEKALEYARQAKESAKQAQEYATQARQYAEQAAQSAAEAARSAQTARNAAAAAATDAEAAESYAASAEASAGWAQDSADDAYRSAAEAYNSATQAGQDADAATIASAKTKARAQTLWIQDRETELLHRIESEEADARKKALETGEIAVWNKECPKTDARCYDGVLGFAFEWYGLKSEVECLDKQNFDACKDLMLVLSPTKKANQLKNATKKGGSAVRDIIRNLFNRGCKCFLAGTQVLMANRATKNIEDIRAGEQVLATNPNTRVTTPRTVTRQIITDDDKHFNELTIDTPEGPRKLTATSEHPFWNPERRRWIPASELTPGTSLITSNQTTVRGPRQPPVQPARPHLQPHR</sequence>
<dbReference type="InterPro" id="IPR036844">
    <property type="entry name" value="Hint_dom_sf"/>
</dbReference>
<protein>
    <recommendedName>
        <fullName evidence="2">Hint domain-containing protein</fullName>
    </recommendedName>
</protein>
<evidence type="ECO:0000259" key="2">
    <source>
        <dbReference type="SMART" id="SM00306"/>
    </source>
</evidence>
<dbReference type="Proteomes" id="UP000646244">
    <property type="component" value="Unassembled WGS sequence"/>
</dbReference>